<dbReference type="Proteomes" id="UP001558613">
    <property type="component" value="Unassembled WGS sequence"/>
</dbReference>
<evidence type="ECO:0000313" key="1">
    <source>
        <dbReference type="EMBL" id="KAL1270645.1"/>
    </source>
</evidence>
<sequence>MASQTADTGLIEESRRLHLGKWKCSWALPGEHPQPPERFLQAQCDIGRVESSFRGLRFPTPFKIHLVDLDSLSELKPRN</sequence>
<protein>
    <submittedName>
        <fullName evidence="1">Uncharacterized protein</fullName>
    </submittedName>
</protein>
<accession>A0ABR3N134</accession>
<reference evidence="1 2" key="1">
    <citation type="submission" date="2023-09" db="EMBL/GenBank/DDBJ databases">
        <authorList>
            <person name="Wang M."/>
        </authorList>
    </citation>
    <scope>NUCLEOTIDE SEQUENCE [LARGE SCALE GENOMIC DNA]</scope>
    <source>
        <strain evidence="1">GT-2023</strain>
        <tissue evidence="1">Liver</tissue>
    </source>
</reference>
<name>A0ABR3N134_9TELE</name>
<evidence type="ECO:0000313" key="2">
    <source>
        <dbReference type="Proteomes" id="UP001558613"/>
    </source>
</evidence>
<gene>
    <name evidence="1" type="ORF">QQF64_029661</name>
</gene>
<organism evidence="1 2">
    <name type="scientific">Cirrhinus molitorella</name>
    <name type="common">mud carp</name>
    <dbReference type="NCBI Taxonomy" id="172907"/>
    <lineage>
        <taxon>Eukaryota</taxon>
        <taxon>Metazoa</taxon>
        <taxon>Chordata</taxon>
        <taxon>Craniata</taxon>
        <taxon>Vertebrata</taxon>
        <taxon>Euteleostomi</taxon>
        <taxon>Actinopterygii</taxon>
        <taxon>Neopterygii</taxon>
        <taxon>Teleostei</taxon>
        <taxon>Ostariophysi</taxon>
        <taxon>Cypriniformes</taxon>
        <taxon>Cyprinidae</taxon>
        <taxon>Labeoninae</taxon>
        <taxon>Labeonini</taxon>
        <taxon>Cirrhinus</taxon>
    </lineage>
</organism>
<comment type="caution">
    <text evidence="1">The sequence shown here is derived from an EMBL/GenBank/DDBJ whole genome shotgun (WGS) entry which is preliminary data.</text>
</comment>
<keyword evidence="2" id="KW-1185">Reference proteome</keyword>
<proteinExistence type="predicted"/>
<dbReference type="EMBL" id="JAYMGO010000007">
    <property type="protein sequence ID" value="KAL1270645.1"/>
    <property type="molecule type" value="Genomic_DNA"/>
</dbReference>